<protein>
    <submittedName>
        <fullName evidence="2">Uncharacterized protein</fullName>
    </submittedName>
</protein>
<name>A0A0V0Y0H0_TRIPS</name>
<comment type="caution">
    <text evidence="2">The sequence shown here is derived from an EMBL/GenBank/DDBJ whole genome shotgun (WGS) entry which is preliminary data.</text>
</comment>
<dbReference type="EMBL" id="JYDU01000081">
    <property type="protein sequence ID" value="KRX93830.1"/>
    <property type="molecule type" value="Genomic_DNA"/>
</dbReference>
<dbReference type="AlphaFoldDB" id="A0A0V0Y0H0"/>
<proteinExistence type="predicted"/>
<evidence type="ECO:0000256" key="1">
    <source>
        <dbReference type="SAM" id="MobiDB-lite"/>
    </source>
</evidence>
<sequence length="61" mass="6672">MEEAVRVQGTPESALGRAGSVELELDRRGRTKKYGRSLVKVPSGIQRVQGPNAGFDMAERE</sequence>
<reference evidence="2 3" key="1">
    <citation type="submission" date="2015-01" db="EMBL/GenBank/DDBJ databases">
        <title>Evolution of Trichinella species and genotypes.</title>
        <authorList>
            <person name="Korhonen P.K."/>
            <person name="Edoardo P."/>
            <person name="Giuseppe L.R."/>
            <person name="Gasser R.B."/>
        </authorList>
    </citation>
    <scope>NUCLEOTIDE SEQUENCE [LARGE SCALE GENOMIC DNA]</scope>
    <source>
        <strain evidence="2">ISS141</strain>
    </source>
</reference>
<accession>A0A0V0Y0H0</accession>
<gene>
    <name evidence="2" type="ORF">T4E_6094</name>
</gene>
<organism evidence="2 3">
    <name type="scientific">Trichinella pseudospiralis</name>
    <name type="common">Parasitic roundworm</name>
    <dbReference type="NCBI Taxonomy" id="6337"/>
    <lineage>
        <taxon>Eukaryota</taxon>
        <taxon>Metazoa</taxon>
        <taxon>Ecdysozoa</taxon>
        <taxon>Nematoda</taxon>
        <taxon>Enoplea</taxon>
        <taxon>Dorylaimia</taxon>
        <taxon>Trichinellida</taxon>
        <taxon>Trichinellidae</taxon>
        <taxon>Trichinella</taxon>
    </lineage>
</organism>
<evidence type="ECO:0000313" key="3">
    <source>
        <dbReference type="Proteomes" id="UP000054815"/>
    </source>
</evidence>
<feature type="region of interest" description="Disordered" evidence="1">
    <location>
        <begin position="1"/>
        <end position="21"/>
    </location>
</feature>
<dbReference type="Proteomes" id="UP000054815">
    <property type="component" value="Unassembled WGS sequence"/>
</dbReference>
<evidence type="ECO:0000313" key="2">
    <source>
        <dbReference type="EMBL" id="KRX93830.1"/>
    </source>
</evidence>